<evidence type="ECO:0000256" key="2">
    <source>
        <dbReference type="ARBA" id="ARBA00022475"/>
    </source>
</evidence>
<evidence type="ECO:0000256" key="1">
    <source>
        <dbReference type="ARBA" id="ARBA00004236"/>
    </source>
</evidence>
<protein>
    <submittedName>
        <fullName evidence="6">PDZ domain-containing protein</fullName>
    </submittedName>
</protein>
<feature type="domain" description="PDZ" evidence="4">
    <location>
        <begin position="67"/>
        <end position="110"/>
    </location>
</feature>
<dbReference type="GO" id="GO:0072659">
    <property type="term" value="P:protein localization to plasma membrane"/>
    <property type="evidence" value="ECO:0007669"/>
    <property type="project" value="TreeGrafter"/>
</dbReference>
<dbReference type="SUPFAM" id="SSF50156">
    <property type="entry name" value="PDZ domain-like"/>
    <property type="match status" value="1"/>
</dbReference>
<keyword evidence="2" id="KW-1003">Cell membrane</keyword>
<keyword evidence="2" id="KW-0472">Membrane</keyword>
<dbReference type="InterPro" id="IPR051067">
    <property type="entry name" value="NHER"/>
</dbReference>
<dbReference type="Proteomes" id="UP000046393">
    <property type="component" value="Unplaced"/>
</dbReference>
<dbReference type="InterPro" id="IPR041489">
    <property type="entry name" value="PDZ_6"/>
</dbReference>
<dbReference type="PANTHER" id="PTHR14191">
    <property type="entry name" value="PDZ DOMAIN CONTAINING PROTEIN"/>
    <property type="match status" value="1"/>
</dbReference>
<sequence length="122" mass="13431">MTVLMEVSTAVNMELLKKMDKKLLRKSAAINSTSFSNLNNNDNHSSPLSGFVILIAKNNCNNVTIYGTPADRAGLAVGDEIIEVNNVPVEGKEHAEIVTLIHKDNDKFKLIAKSYLRKVSVF</sequence>
<keyword evidence="5" id="KW-1185">Reference proteome</keyword>
<comment type="subcellular location">
    <subcellularLocation>
        <location evidence="1">Cell membrane</location>
    </subcellularLocation>
</comment>
<name>A0A0N5AH04_9BILA</name>
<dbReference type="Pfam" id="PF17820">
    <property type="entry name" value="PDZ_6"/>
    <property type="match status" value="1"/>
</dbReference>
<reference evidence="6" key="1">
    <citation type="submission" date="2017-02" db="UniProtKB">
        <authorList>
            <consortium name="WormBaseParasite"/>
        </authorList>
    </citation>
    <scope>IDENTIFICATION</scope>
</reference>
<dbReference type="InterPro" id="IPR001478">
    <property type="entry name" value="PDZ"/>
</dbReference>
<dbReference type="GO" id="GO:0043495">
    <property type="term" value="F:protein-membrane adaptor activity"/>
    <property type="evidence" value="ECO:0007669"/>
    <property type="project" value="TreeGrafter"/>
</dbReference>
<keyword evidence="3" id="KW-0677">Repeat</keyword>
<dbReference type="PROSITE" id="PS50106">
    <property type="entry name" value="PDZ"/>
    <property type="match status" value="1"/>
</dbReference>
<evidence type="ECO:0000313" key="5">
    <source>
        <dbReference type="Proteomes" id="UP000046393"/>
    </source>
</evidence>
<proteinExistence type="predicted"/>
<dbReference type="Gene3D" id="2.30.42.10">
    <property type="match status" value="1"/>
</dbReference>
<dbReference type="AlphaFoldDB" id="A0A0N5AH04"/>
<dbReference type="WBParaSite" id="SMUV_0000363501-mRNA-1">
    <property type="protein sequence ID" value="SMUV_0000363501-mRNA-1"/>
    <property type="gene ID" value="SMUV_0000363501"/>
</dbReference>
<organism evidence="5 6">
    <name type="scientific">Syphacia muris</name>
    <dbReference type="NCBI Taxonomy" id="451379"/>
    <lineage>
        <taxon>Eukaryota</taxon>
        <taxon>Metazoa</taxon>
        <taxon>Ecdysozoa</taxon>
        <taxon>Nematoda</taxon>
        <taxon>Chromadorea</taxon>
        <taxon>Rhabditida</taxon>
        <taxon>Spirurina</taxon>
        <taxon>Oxyuridomorpha</taxon>
        <taxon>Oxyuroidea</taxon>
        <taxon>Oxyuridae</taxon>
        <taxon>Syphacia</taxon>
    </lineage>
</organism>
<dbReference type="SMART" id="SM00228">
    <property type="entry name" value="PDZ"/>
    <property type="match status" value="1"/>
</dbReference>
<evidence type="ECO:0000256" key="3">
    <source>
        <dbReference type="ARBA" id="ARBA00022737"/>
    </source>
</evidence>
<evidence type="ECO:0000259" key="4">
    <source>
        <dbReference type="PROSITE" id="PS50106"/>
    </source>
</evidence>
<dbReference type="InterPro" id="IPR036034">
    <property type="entry name" value="PDZ_sf"/>
</dbReference>
<dbReference type="STRING" id="451379.A0A0N5AH04"/>
<dbReference type="PANTHER" id="PTHR14191:SF3">
    <property type="entry name" value="NA(+)_H(+) EXCHANGE REGULATORY COFACTOR-LIKE PROTEIN NRFL-1"/>
    <property type="match status" value="1"/>
</dbReference>
<accession>A0A0N5AH04</accession>
<dbReference type="GO" id="GO:0016324">
    <property type="term" value="C:apical plasma membrane"/>
    <property type="evidence" value="ECO:0007669"/>
    <property type="project" value="TreeGrafter"/>
</dbReference>
<evidence type="ECO:0000313" key="6">
    <source>
        <dbReference type="WBParaSite" id="SMUV_0000363501-mRNA-1"/>
    </source>
</evidence>